<protein>
    <submittedName>
        <fullName evidence="3">Uncharacterized protein</fullName>
    </submittedName>
</protein>
<organism evidence="3 4">
    <name type="scientific">Aphanomyces invadans</name>
    <dbReference type="NCBI Taxonomy" id="157072"/>
    <lineage>
        <taxon>Eukaryota</taxon>
        <taxon>Sar</taxon>
        <taxon>Stramenopiles</taxon>
        <taxon>Oomycota</taxon>
        <taxon>Saprolegniomycetes</taxon>
        <taxon>Saprolegniales</taxon>
        <taxon>Verrucalvaceae</taxon>
        <taxon>Aphanomyces</taxon>
    </lineage>
</organism>
<evidence type="ECO:0000313" key="4">
    <source>
        <dbReference type="Proteomes" id="UP000285060"/>
    </source>
</evidence>
<evidence type="ECO:0000313" key="3">
    <source>
        <dbReference type="EMBL" id="RHY30910.1"/>
    </source>
</evidence>
<sequence length="1099" mass="122376">MRSSGKRSAQDFEFRCRSMVDEAASKKILELLQSKDAIIEELNEEKMVLMEQLEQALWDLEHAISKNNDVVPRQQCERTELADDASALHTTLYDQLRALERQVSDMKHDDTIATCVVANHEELSAVRSRAHSKHERLPDNATLLRRQLDALTLQWQQSQADHVTRIRAYEVRIQTLQDEVADSRQKLRASETEAMTLLQSLQRTSETLNDIDIQHQKDLALQANDHATQTATWQAKVDQLEHEKQELIHHAALVMEAAESASQATSPRYVMSVSTSTYDLEQANAIATENAHAEVLRELDDLQVRHQALIREMELEKDTSRQCRDHIDRLERQLGEFAAVVAAQDNVQAVLESKASFALLCAARAIQPATSTTASMPSTVDDWIKILTDLWTEVHSTTSVVKTTGEHTSVANVSRSTLLCSQLSPRLPSSPHCLSAEEDANEISLHRDAAPEHMCAWYLQAKKWEHEVQLLQLEKCSYEDMLNAVRQAKAASDAEATAARAALLTWQKKASLLQADIGAANQTLEHVQGELRSTLRDRGEMDHMIHRLREESSRLKNSVRRKQELIGHLKRSLDAAKRALAEEKKTKPVASSHAVPAQTPRLHQPPQLAQHLQGEIALLKTDQCHLRSRCATLLHAVKLKDKMLHEYSTSPQATATSTNSTTASPVGDDASSTIIKDLKRRLLQKQLLVDTLKAKGMAHEAQRLEHQQQVHRLQAKLHVLKLDVPSSTSSTHPTQINSIVPPLADAVLTLETKDTRRSMVEVEEEDGASAILYDYPPTELSSLWTMQGDGVKATTAQDPILPPSAATVVVHGWVESYGEDSGISDGDGHPATPTSAGVDAAMLHFVDSNVDEKDAEIERLTKQNVFLVQLLRKVTAKVMKNRTDLAFYRKKLRDAMRPVPKPATADISIQTSDDEPLPFNRDRNPVDAAGHQIESLTWQLKVASAKIHSLTTCLDEAKARLEANSTSTCALTGQYEAEAAKWKAQLTNAQAQASAHRTSLVKQEALSSVLCEYVGRCGVPIDPSMDAKAAEALLQPHTVVRRTHLAAADSMYDRLTDSMARELTFLSKLDALDPTDMASCQNLCKQPIQKTSRWHVERR</sequence>
<dbReference type="Proteomes" id="UP000285060">
    <property type="component" value="Unassembled WGS sequence"/>
</dbReference>
<proteinExistence type="predicted"/>
<evidence type="ECO:0000256" key="1">
    <source>
        <dbReference type="SAM" id="Coils"/>
    </source>
</evidence>
<name>A0A3R6VCF5_9STRA</name>
<accession>A0A3R6VCF5</accession>
<gene>
    <name evidence="3" type="ORF">DYB32_003928</name>
</gene>
<keyword evidence="1" id="KW-0175">Coiled coil</keyword>
<keyword evidence="4" id="KW-1185">Reference proteome</keyword>
<evidence type="ECO:0000256" key="2">
    <source>
        <dbReference type="SAM" id="MobiDB-lite"/>
    </source>
</evidence>
<feature type="coiled-coil region" evidence="1">
    <location>
        <begin position="32"/>
        <end position="59"/>
    </location>
</feature>
<reference evidence="3 4" key="1">
    <citation type="submission" date="2018-08" db="EMBL/GenBank/DDBJ databases">
        <title>Aphanomyces genome sequencing and annotation.</title>
        <authorList>
            <person name="Minardi D."/>
            <person name="Oidtmann B."/>
            <person name="Van Der Giezen M."/>
            <person name="Studholme D.J."/>
        </authorList>
    </citation>
    <scope>NUCLEOTIDE SEQUENCE [LARGE SCALE GENOMIC DNA]</scope>
    <source>
        <strain evidence="3 4">NJM0002</strain>
    </source>
</reference>
<feature type="region of interest" description="Disordered" evidence="2">
    <location>
        <begin position="582"/>
        <end position="602"/>
    </location>
</feature>
<feature type="coiled-coil region" evidence="1">
    <location>
        <begin position="292"/>
        <end position="319"/>
    </location>
</feature>
<feature type="compositionally biased region" description="Low complexity" evidence="2">
    <location>
        <begin position="649"/>
        <end position="664"/>
    </location>
</feature>
<feature type="region of interest" description="Disordered" evidence="2">
    <location>
        <begin position="649"/>
        <end position="668"/>
    </location>
</feature>
<comment type="caution">
    <text evidence="3">The sequence shown here is derived from an EMBL/GenBank/DDBJ whole genome shotgun (WGS) entry which is preliminary data.</text>
</comment>
<dbReference type="EMBL" id="QUSY01000263">
    <property type="protein sequence ID" value="RHY30910.1"/>
    <property type="molecule type" value="Genomic_DNA"/>
</dbReference>
<dbReference type="AlphaFoldDB" id="A0A3R6VCF5"/>
<dbReference type="VEuPathDB" id="FungiDB:H310_03821"/>
<feature type="coiled-coil region" evidence="1">
    <location>
        <begin position="166"/>
        <end position="193"/>
    </location>
</feature>